<protein>
    <submittedName>
        <fullName evidence="3">Late embryogenesis abundant protein</fullName>
    </submittedName>
</protein>
<dbReference type="Pfam" id="PF03168">
    <property type="entry name" value="LEA_2"/>
    <property type="match status" value="1"/>
</dbReference>
<evidence type="ECO:0000256" key="1">
    <source>
        <dbReference type="SAM" id="Phobius"/>
    </source>
</evidence>
<organism evidence="3 4">
    <name type="scientific">Cinnamomum micranthum f. kanehirae</name>
    <dbReference type="NCBI Taxonomy" id="337451"/>
    <lineage>
        <taxon>Eukaryota</taxon>
        <taxon>Viridiplantae</taxon>
        <taxon>Streptophyta</taxon>
        <taxon>Embryophyta</taxon>
        <taxon>Tracheophyta</taxon>
        <taxon>Spermatophyta</taxon>
        <taxon>Magnoliopsida</taxon>
        <taxon>Magnoliidae</taxon>
        <taxon>Laurales</taxon>
        <taxon>Lauraceae</taxon>
        <taxon>Cinnamomum</taxon>
    </lineage>
</organism>
<feature type="transmembrane region" description="Helical" evidence="1">
    <location>
        <begin position="28"/>
        <end position="51"/>
    </location>
</feature>
<accession>A0A3S3NIV3</accession>
<comment type="caution">
    <text evidence="3">The sequence shown here is derived from an EMBL/GenBank/DDBJ whole genome shotgun (WGS) entry which is preliminary data.</text>
</comment>
<evidence type="ECO:0000313" key="4">
    <source>
        <dbReference type="Proteomes" id="UP000283530"/>
    </source>
</evidence>
<gene>
    <name evidence="3" type="ORF">CKAN_00919000</name>
</gene>
<dbReference type="InterPro" id="IPR055301">
    <property type="entry name" value="Lea14-like_2"/>
</dbReference>
<keyword evidence="1" id="KW-0812">Transmembrane</keyword>
<evidence type="ECO:0000259" key="2">
    <source>
        <dbReference type="Pfam" id="PF03168"/>
    </source>
</evidence>
<sequence>MTTMESGDQLPLDLKPPAHRRYCTWRRCAAASAILLLFIFLLILILALTVFKAKDPTTTLSSISVSGVSPRVSVPALNVQLNVSLDLVILVQNPNRASFTYGPGKSFVFYHQSQVGEADLPPGRVPSMGSERIACRLTIQTEKFVSDLGPFIGDVMSGEVGLNTTMRIPGKVTVLRVFKRHAVAVVQCHVSIGFPNLRIRGRECKHRTEM</sequence>
<dbReference type="Gene3D" id="2.60.40.1820">
    <property type="match status" value="1"/>
</dbReference>
<dbReference type="Proteomes" id="UP000283530">
    <property type="component" value="Unassembled WGS sequence"/>
</dbReference>
<proteinExistence type="predicted"/>
<name>A0A3S3NIV3_9MAGN</name>
<evidence type="ECO:0000313" key="3">
    <source>
        <dbReference type="EMBL" id="RWR80547.1"/>
    </source>
</evidence>
<reference evidence="3 4" key="1">
    <citation type="journal article" date="2019" name="Nat. Plants">
        <title>Stout camphor tree genome fills gaps in understanding of flowering plant genome evolution.</title>
        <authorList>
            <person name="Chaw S.M."/>
            <person name="Liu Y.C."/>
            <person name="Wu Y.W."/>
            <person name="Wang H.Y."/>
            <person name="Lin C.I."/>
            <person name="Wu C.S."/>
            <person name="Ke H.M."/>
            <person name="Chang L.Y."/>
            <person name="Hsu C.Y."/>
            <person name="Yang H.T."/>
            <person name="Sudianto E."/>
            <person name="Hsu M.H."/>
            <person name="Wu K.P."/>
            <person name="Wang L.N."/>
            <person name="Leebens-Mack J.H."/>
            <person name="Tsai I.J."/>
        </authorList>
    </citation>
    <scope>NUCLEOTIDE SEQUENCE [LARGE SCALE GENOMIC DNA]</scope>
    <source>
        <strain evidence="4">cv. Chaw 1501</strain>
        <tissue evidence="3">Young leaves</tissue>
    </source>
</reference>
<dbReference type="OrthoDB" id="1910624at2759"/>
<dbReference type="EMBL" id="QPKB01000003">
    <property type="protein sequence ID" value="RWR80547.1"/>
    <property type="molecule type" value="Genomic_DNA"/>
</dbReference>
<keyword evidence="1" id="KW-1133">Transmembrane helix</keyword>
<dbReference type="PANTHER" id="PTHR31852">
    <property type="entry name" value="LATE EMBRYOGENESIS ABUNDANT (LEA) HYDROXYPROLINE-RICH GLYCOPROTEIN FAMILY"/>
    <property type="match status" value="1"/>
</dbReference>
<dbReference type="SUPFAM" id="SSF117070">
    <property type="entry name" value="LEA14-like"/>
    <property type="match status" value="1"/>
</dbReference>
<feature type="domain" description="Late embryogenesis abundant protein LEA-2 subgroup" evidence="2">
    <location>
        <begin position="89"/>
        <end position="183"/>
    </location>
</feature>
<keyword evidence="1" id="KW-0472">Membrane</keyword>
<dbReference type="AlphaFoldDB" id="A0A3S3NIV3"/>
<dbReference type="InterPro" id="IPR004864">
    <property type="entry name" value="LEA_2"/>
</dbReference>
<keyword evidence="4" id="KW-1185">Reference proteome</keyword>